<keyword evidence="1" id="KW-0812">Transmembrane</keyword>
<proteinExistence type="predicted"/>
<dbReference type="GO" id="GO:0018996">
    <property type="term" value="P:molting cycle, collagen and cuticulin-based cuticle"/>
    <property type="evidence" value="ECO:0007669"/>
    <property type="project" value="TreeGrafter"/>
</dbReference>
<sequence>MGFKFLELFLRRTFDSYGHWVGRRPAPFLVVPLLVNACLAVGLTYFNMDSDVGRLFTPHNSGSLRELQMLRQFSRTDGGGAATVKNNVGRRNEIKTQNLTAVVTKDDDNATAAAVAVSSLFEKTKSLQYLWYDVQLMHWEEKDILKHRPWNDIVELVRMIYENYTCTIRDQKSKENRQYIFIPDFCRPDVGCSRADENLIKIGKLLDLSRQNPNDANVRLTYPVMQIYGTSVNWGEFLQGVTVDSTTNKVTEAKLLIVPLQFQFDAGRQTLATVHECMRQLSAFYSNLGTYDKTINVYTAYEQMFIDEVIRTQEYILPYVCVTVVLVAIFCVLTTIEKDGSCKLVGSIFGLVTIGLALCSGFGLMFYLG</sequence>
<dbReference type="PANTHER" id="PTHR10796:SF185">
    <property type="entry name" value="SSD DOMAIN-CONTAINING PROTEIN"/>
    <property type="match status" value="1"/>
</dbReference>
<dbReference type="InterPro" id="IPR051697">
    <property type="entry name" value="Patched_domain-protein"/>
</dbReference>
<keyword evidence="1" id="KW-0472">Membrane</keyword>
<feature type="transmembrane region" description="Helical" evidence="1">
    <location>
        <begin position="348"/>
        <end position="368"/>
    </location>
</feature>
<dbReference type="GO" id="GO:0030659">
    <property type="term" value="C:cytoplasmic vesicle membrane"/>
    <property type="evidence" value="ECO:0007669"/>
    <property type="project" value="TreeGrafter"/>
</dbReference>
<evidence type="ECO:0000256" key="1">
    <source>
        <dbReference type="SAM" id="Phobius"/>
    </source>
</evidence>
<evidence type="ECO:0000313" key="2">
    <source>
        <dbReference type="Proteomes" id="UP000887565"/>
    </source>
</evidence>
<keyword evidence="2" id="KW-1185">Reference proteome</keyword>
<organism evidence="2 3">
    <name type="scientific">Romanomermis culicivorax</name>
    <name type="common">Nematode worm</name>
    <dbReference type="NCBI Taxonomy" id="13658"/>
    <lineage>
        <taxon>Eukaryota</taxon>
        <taxon>Metazoa</taxon>
        <taxon>Ecdysozoa</taxon>
        <taxon>Nematoda</taxon>
        <taxon>Enoplea</taxon>
        <taxon>Dorylaimia</taxon>
        <taxon>Mermithida</taxon>
        <taxon>Mermithoidea</taxon>
        <taxon>Mermithidae</taxon>
        <taxon>Romanomermis</taxon>
    </lineage>
</organism>
<keyword evidence="1" id="KW-1133">Transmembrane helix</keyword>
<reference evidence="3" key="1">
    <citation type="submission" date="2022-11" db="UniProtKB">
        <authorList>
            <consortium name="WormBaseParasite"/>
        </authorList>
    </citation>
    <scope>IDENTIFICATION</scope>
</reference>
<name>A0A915K474_ROMCU</name>
<dbReference type="GO" id="GO:0005886">
    <property type="term" value="C:plasma membrane"/>
    <property type="evidence" value="ECO:0007669"/>
    <property type="project" value="TreeGrafter"/>
</dbReference>
<dbReference type="GO" id="GO:0006897">
    <property type="term" value="P:endocytosis"/>
    <property type="evidence" value="ECO:0007669"/>
    <property type="project" value="TreeGrafter"/>
</dbReference>
<dbReference type="PANTHER" id="PTHR10796">
    <property type="entry name" value="PATCHED-RELATED"/>
    <property type="match status" value="1"/>
</dbReference>
<dbReference type="Proteomes" id="UP000887565">
    <property type="component" value="Unplaced"/>
</dbReference>
<dbReference type="WBParaSite" id="nRc.2.0.1.t33007-RA">
    <property type="protein sequence ID" value="nRc.2.0.1.t33007-RA"/>
    <property type="gene ID" value="nRc.2.0.1.g33007"/>
</dbReference>
<evidence type="ECO:0000313" key="3">
    <source>
        <dbReference type="WBParaSite" id="nRc.2.0.1.t33007-RA"/>
    </source>
</evidence>
<feature type="transmembrane region" description="Helical" evidence="1">
    <location>
        <begin position="316"/>
        <end position="336"/>
    </location>
</feature>
<dbReference type="AlphaFoldDB" id="A0A915K474"/>
<protein>
    <submittedName>
        <fullName evidence="3">SSD domain-containing protein</fullName>
    </submittedName>
</protein>
<accession>A0A915K474</accession>